<proteinExistence type="predicted"/>
<name>A0A8J3EBZ3_9PROT</name>
<reference evidence="2 3" key="1">
    <citation type="journal article" date="2014" name="Int. J. Syst. Evol. Microbiol.">
        <title>Complete genome sequence of Corynebacterium casei LMG S-19264T (=DSM 44701T), isolated from a smear-ripened cheese.</title>
        <authorList>
            <consortium name="US DOE Joint Genome Institute (JGI-PGF)"/>
            <person name="Walter F."/>
            <person name="Albersmeier A."/>
            <person name="Kalinowski J."/>
            <person name="Ruckert C."/>
        </authorList>
    </citation>
    <scope>NUCLEOTIDE SEQUENCE [LARGE SCALE GENOMIC DNA]</scope>
    <source>
        <strain evidence="2 3">CGMCC 1.16330</strain>
    </source>
</reference>
<dbReference type="InterPro" id="IPR038404">
    <property type="entry name" value="TRAP_DctP_sf"/>
</dbReference>
<dbReference type="GO" id="GO:0055085">
    <property type="term" value="P:transmembrane transport"/>
    <property type="evidence" value="ECO:0007669"/>
    <property type="project" value="InterPro"/>
</dbReference>
<dbReference type="NCBIfam" id="NF037995">
    <property type="entry name" value="TRAP_S1"/>
    <property type="match status" value="1"/>
</dbReference>
<dbReference type="Gene3D" id="3.40.190.170">
    <property type="entry name" value="Bacterial extracellular solute-binding protein, family 7"/>
    <property type="match status" value="1"/>
</dbReference>
<dbReference type="PANTHER" id="PTHR33376:SF5">
    <property type="entry name" value="EXTRACYTOPLASMIC SOLUTE RECEPTOR PROTEIN"/>
    <property type="match status" value="1"/>
</dbReference>
<dbReference type="PROSITE" id="PS51318">
    <property type="entry name" value="TAT"/>
    <property type="match status" value="1"/>
</dbReference>
<dbReference type="Pfam" id="PF03480">
    <property type="entry name" value="DctP"/>
    <property type="match status" value="1"/>
</dbReference>
<comment type="caution">
    <text evidence="2">The sequence shown here is derived from an EMBL/GenBank/DDBJ whole genome shotgun (WGS) entry which is preliminary data.</text>
</comment>
<keyword evidence="3" id="KW-1185">Reference proteome</keyword>
<dbReference type="SUPFAM" id="SSF53850">
    <property type="entry name" value="Periplasmic binding protein-like II"/>
    <property type="match status" value="1"/>
</dbReference>
<protein>
    <submittedName>
        <fullName evidence="2">C4-dicarboxylate ABC transporter</fullName>
    </submittedName>
</protein>
<evidence type="ECO:0000256" key="1">
    <source>
        <dbReference type="ARBA" id="ARBA00022729"/>
    </source>
</evidence>
<dbReference type="InterPro" id="IPR006311">
    <property type="entry name" value="TAT_signal"/>
</dbReference>
<sequence>MTPEAASPKPAPERTLCGIAAATLRENDAMPSRRGLLLAALPGAAILAAPALLRAARAQGAPATMRLSHQFPPAHHNARVIAAFAEDVARRSGGSVQVQVFPAEQLAKAGENFPGVARGAFEAAAAVNFQWGTTIPEMNAPTIPYLFTDLPRIRRFIAGSEAAKFLEGLLERRQVRNLMWLYTTRMSIFTSNRKPIVSVEDFRGLKIRGLNPLTDHALTAVGAAPSAMPGPEVPQALQSGVLDAGLTDVSAAVSRRFYEIQRYGTVAPYFAVISHVYVNPRWWNGLRPEQRQAIEAAARQAEQDQIGVTEETAAAAVGELRAKGMTIHEQTPEEAEAWKARMQPPVMEAFLRLAPENGRRVLELMQAL</sequence>
<accession>A0A8J3EBZ3</accession>
<evidence type="ECO:0000313" key="2">
    <source>
        <dbReference type="EMBL" id="GGG28496.1"/>
    </source>
</evidence>
<dbReference type="AlphaFoldDB" id="A0A8J3EBZ3"/>
<dbReference type="Proteomes" id="UP000597507">
    <property type="component" value="Unassembled WGS sequence"/>
</dbReference>
<evidence type="ECO:0000313" key="3">
    <source>
        <dbReference type="Proteomes" id="UP000597507"/>
    </source>
</evidence>
<dbReference type="PANTHER" id="PTHR33376">
    <property type="match status" value="1"/>
</dbReference>
<dbReference type="EMBL" id="BMKS01000004">
    <property type="protein sequence ID" value="GGG28496.1"/>
    <property type="molecule type" value="Genomic_DNA"/>
</dbReference>
<keyword evidence="1" id="KW-0732">Signal</keyword>
<organism evidence="2 3">
    <name type="scientific">Caldovatus sediminis</name>
    <dbReference type="NCBI Taxonomy" id="2041189"/>
    <lineage>
        <taxon>Bacteria</taxon>
        <taxon>Pseudomonadati</taxon>
        <taxon>Pseudomonadota</taxon>
        <taxon>Alphaproteobacteria</taxon>
        <taxon>Acetobacterales</taxon>
        <taxon>Roseomonadaceae</taxon>
        <taxon>Caldovatus</taxon>
    </lineage>
</organism>
<gene>
    <name evidence="2" type="ORF">GCM10010964_15500</name>
</gene>
<dbReference type="InterPro" id="IPR018389">
    <property type="entry name" value="DctP_fam"/>
</dbReference>